<dbReference type="KEGG" id="mphn:HGG64_01055"/>
<dbReference type="EMBL" id="CP051480">
    <property type="protein sequence ID" value="QJG66301.1"/>
    <property type="molecule type" value="Genomic_DNA"/>
</dbReference>
<gene>
    <name evidence="2" type="ORF">HGG64_01055</name>
</gene>
<evidence type="ECO:0000313" key="2">
    <source>
        <dbReference type="EMBL" id="QJG66301.1"/>
    </source>
</evidence>
<keyword evidence="1" id="KW-0812">Transmembrane</keyword>
<dbReference type="RefSeq" id="WP_169580125.1">
    <property type="nucleotide sequence ID" value="NZ_CP051480.1"/>
</dbReference>
<feature type="transmembrane region" description="Helical" evidence="1">
    <location>
        <begin position="51"/>
        <end position="73"/>
    </location>
</feature>
<dbReference type="AlphaFoldDB" id="A0A858U2W7"/>
<protein>
    <submittedName>
        <fullName evidence="2">Uncharacterized protein</fullName>
    </submittedName>
</protein>
<accession>A0A858U2W7</accession>
<evidence type="ECO:0000313" key="3">
    <source>
        <dbReference type="Proteomes" id="UP000501728"/>
    </source>
</evidence>
<feature type="transmembrane region" description="Helical" evidence="1">
    <location>
        <begin position="12"/>
        <end position="36"/>
    </location>
</feature>
<keyword evidence="3" id="KW-1185">Reference proteome</keyword>
<organism evidence="2 3">
    <name type="scientific">Mycoplasma phocoeninasale</name>
    <dbReference type="NCBI Taxonomy" id="2726117"/>
    <lineage>
        <taxon>Bacteria</taxon>
        <taxon>Bacillati</taxon>
        <taxon>Mycoplasmatota</taxon>
        <taxon>Mollicutes</taxon>
        <taxon>Mycoplasmataceae</taxon>
        <taxon>Mycoplasma</taxon>
    </lineage>
</organism>
<reference evidence="2 3" key="1">
    <citation type="submission" date="2020-04" db="EMBL/GenBank/DDBJ databases">
        <title>Novel Mycoplasma species detected in Phocoena phocoena (harbor porpoise) from the USA.</title>
        <authorList>
            <person name="Volokhov D.V."/>
        </authorList>
    </citation>
    <scope>NUCLEOTIDE SEQUENCE [LARGE SCALE GENOMIC DNA]</scope>
    <source>
        <strain evidence="2 3">C264-NAS</strain>
    </source>
</reference>
<keyword evidence="1" id="KW-1133">Transmembrane helix</keyword>
<keyword evidence="1" id="KW-0472">Membrane</keyword>
<sequence>MVLKKKKMTPLYVIFALMVVLEIITFYFTIDTIIIYRLNLGFLTSQYDVELGLTVTALIVISAFTAFALYLILDAKYRNIIFKENGILLCSMVKEKFYQYKEISSVNILKRFKSRILSIDVKNIAKNFNVPNVSNLDEVVNYLNSRIKTSQEAIQLDIHQSAV</sequence>
<name>A0A858U2W7_9MOLU</name>
<dbReference type="Proteomes" id="UP000501728">
    <property type="component" value="Chromosome"/>
</dbReference>
<proteinExistence type="predicted"/>
<evidence type="ECO:0000256" key="1">
    <source>
        <dbReference type="SAM" id="Phobius"/>
    </source>
</evidence>